<keyword evidence="2" id="KW-1185">Reference proteome</keyword>
<evidence type="ECO:0000313" key="1">
    <source>
        <dbReference type="EMBL" id="GGN46895.1"/>
    </source>
</evidence>
<sequence>MLRQFGVPRVGDLAVGIGLLTRQVVGQRGVVVAGRVVTGHQWARLLAGVWIGCPGPVPGFRHVMPGTGVVAKIVSCAEENGGSRYLLVATGAGLLVSARLSSSP</sequence>
<comment type="caution">
    <text evidence="1">The sequence shown here is derived from an EMBL/GenBank/DDBJ whole genome shotgun (WGS) entry which is preliminary data.</text>
</comment>
<dbReference type="EMBL" id="BMND01000012">
    <property type="protein sequence ID" value="GGN46895.1"/>
    <property type="molecule type" value="Genomic_DNA"/>
</dbReference>
<name>A0ABQ2JG79_9ACTN</name>
<evidence type="ECO:0000313" key="2">
    <source>
        <dbReference type="Proteomes" id="UP000600080"/>
    </source>
</evidence>
<reference evidence="2" key="1">
    <citation type="journal article" date="2019" name="Int. J. Syst. Evol. Microbiol.">
        <title>The Global Catalogue of Microorganisms (GCM) 10K type strain sequencing project: providing services to taxonomists for standard genome sequencing and annotation.</title>
        <authorList>
            <consortium name="The Broad Institute Genomics Platform"/>
            <consortium name="The Broad Institute Genome Sequencing Center for Infectious Disease"/>
            <person name="Wu L."/>
            <person name="Ma J."/>
        </authorList>
    </citation>
    <scope>NUCLEOTIDE SEQUENCE [LARGE SCALE GENOMIC DNA]</scope>
    <source>
        <strain evidence="2">CGMCC 4.7323</strain>
    </source>
</reference>
<organism evidence="1 2">
    <name type="scientific">Streptomyces kronopolitis</name>
    <dbReference type="NCBI Taxonomy" id="1612435"/>
    <lineage>
        <taxon>Bacteria</taxon>
        <taxon>Bacillati</taxon>
        <taxon>Actinomycetota</taxon>
        <taxon>Actinomycetes</taxon>
        <taxon>Kitasatosporales</taxon>
        <taxon>Streptomycetaceae</taxon>
        <taxon>Streptomyces</taxon>
    </lineage>
</organism>
<gene>
    <name evidence="1" type="ORF">GCM10012285_31990</name>
</gene>
<protein>
    <submittedName>
        <fullName evidence="1">Uncharacterized protein</fullName>
    </submittedName>
</protein>
<dbReference type="Proteomes" id="UP000600080">
    <property type="component" value="Unassembled WGS sequence"/>
</dbReference>
<proteinExistence type="predicted"/>
<accession>A0ABQ2JG79</accession>